<dbReference type="HOGENOM" id="CLU_336343_0_0_1"/>
<dbReference type="InParanoid" id="Q23PS0"/>
<keyword evidence="3" id="KW-1185">Reference proteome</keyword>
<sequence length="866" mass="100153">MKQIQMPNSSAQGSQVTTTNGLRCSDFNYSNLHKSYYNNEQDKLGSASSSFRRQIVSMQDRKHSNIYGRYKEYQYVDSKSKKDEMNNKSVSKDMLNIEEHDNISQHKEPIQSPLIQSLHQSKYQTPQKGSQSYHSRSYTVQLSDQFIQQSDKKLESESPLGDSKQQINQKYLRYTTDHVRYSTPFKGEITNKSDKQEENLYLSQKISKQELKKLQDSPTKENEQYNIEEKQQTNPALQSYSGFISRTQNNYYKRQTAFESPVSDEKNLLKESYSKVLNYQTSSAYSKDSHLNSSIKSYRATQSEKKSFQEEIEQYKKELKEYQSQLSSYQEQLKNSLNKNKIELFDGLTSIRDSNITSSISQYSKASFLDLKYSTQNSKYQVDSETPKTLQKLESDQNSTISSRLGQSATFSKVNSKIQKPHMGIFDSIYIDAENLEEKPEKMLQVVNIENSAVLPNDKKEIMEGFSEKKIIKIQKVESFYEEREPESKNYDKEESQNFIQQNSFQLSSLNGETNNKRCFRSQSVTYKEVPDKESQLHNYKNEKTIDYQTRSKASYSIDQNTPLLSSAVFSNHRSNLVNTLKDDYPIMLNSKDCNQQLPNFQKIDSVISDSLACPSQHQQSIIQNSNQLISEESSTKQNIMQRSNLQATKQDSSENIIKTQYDKLKEIENRYKRVEEISKKYSHLYKSKLLQPTQTSITTEQKTSLDLSASVPANSTDYKNEQNINSTYNNLIEKRENNNQYSFAQQNKDIEMTSVCLFPNVRDSGVMPNKDQNSLGVPLPISNRIQGGESDINFFMQKTPRFQTMDGEEYFKTAEQILQLSRQSANKLDQSLCLTDRETLQNLSQVDMDCELKHQMQQSPSVTAL</sequence>
<dbReference type="EMBL" id="GG662650">
    <property type="protein sequence ID" value="EAR98615.2"/>
    <property type="molecule type" value="Genomic_DNA"/>
</dbReference>
<evidence type="ECO:0000313" key="2">
    <source>
        <dbReference type="EMBL" id="EAR98615.2"/>
    </source>
</evidence>
<evidence type="ECO:0000256" key="1">
    <source>
        <dbReference type="SAM" id="Coils"/>
    </source>
</evidence>
<organism evidence="2 3">
    <name type="scientific">Tetrahymena thermophila (strain SB210)</name>
    <dbReference type="NCBI Taxonomy" id="312017"/>
    <lineage>
        <taxon>Eukaryota</taxon>
        <taxon>Sar</taxon>
        <taxon>Alveolata</taxon>
        <taxon>Ciliophora</taxon>
        <taxon>Intramacronucleata</taxon>
        <taxon>Oligohymenophorea</taxon>
        <taxon>Hymenostomatida</taxon>
        <taxon>Tetrahymenina</taxon>
        <taxon>Tetrahymenidae</taxon>
        <taxon>Tetrahymena</taxon>
    </lineage>
</organism>
<dbReference type="AlphaFoldDB" id="Q23PS0"/>
<dbReference type="Proteomes" id="UP000009168">
    <property type="component" value="Unassembled WGS sequence"/>
</dbReference>
<dbReference type="GeneID" id="7843643"/>
<feature type="coiled-coil region" evidence="1">
    <location>
        <begin position="298"/>
        <end position="339"/>
    </location>
</feature>
<accession>Q23PS0</accession>
<evidence type="ECO:0000313" key="3">
    <source>
        <dbReference type="Proteomes" id="UP000009168"/>
    </source>
</evidence>
<reference evidence="3" key="1">
    <citation type="journal article" date="2006" name="PLoS Biol.">
        <title>Macronuclear genome sequence of the ciliate Tetrahymena thermophila, a model eukaryote.</title>
        <authorList>
            <person name="Eisen J.A."/>
            <person name="Coyne R.S."/>
            <person name="Wu M."/>
            <person name="Wu D."/>
            <person name="Thiagarajan M."/>
            <person name="Wortman J.R."/>
            <person name="Badger J.H."/>
            <person name="Ren Q."/>
            <person name="Amedeo P."/>
            <person name="Jones K.M."/>
            <person name="Tallon L.J."/>
            <person name="Delcher A.L."/>
            <person name="Salzberg S.L."/>
            <person name="Silva J.C."/>
            <person name="Haas B.J."/>
            <person name="Majoros W.H."/>
            <person name="Farzad M."/>
            <person name="Carlton J.M."/>
            <person name="Smith R.K. Jr."/>
            <person name="Garg J."/>
            <person name="Pearlman R.E."/>
            <person name="Karrer K.M."/>
            <person name="Sun L."/>
            <person name="Manning G."/>
            <person name="Elde N.C."/>
            <person name="Turkewitz A.P."/>
            <person name="Asai D.J."/>
            <person name="Wilkes D.E."/>
            <person name="Wang Y."/>
            <person name="Cai H."/>
            <person name="Collins K."/>
            <person name="Stewart B.A."/>
            <person name="Lee S.R."/>
            <person name="Wilamowska K."/>
            <person name="Weinberg Z."/>
            <person name="Ruzzo W.L."/>
            <person name="Wloga D."/>
            <person name="Gaertig J."/>
            <person name="Frankel J."/>
            <person name="Tsao C.-C."/>
            <person name="Gorovsky M.A."/>
            <person name="Keeling P.J."/>
            <person name="Waller R.F."/>
            <person name="Patron N.J."/>
            <person name="Cherry J.M."/>
            <person name="Stover N.A."/>
            <person name="Krieger C.J."/>
            <person name="del Toro C."/>
            <person name="Ryder H.F."/>
            <person name="Williamson S.C."/>
            <person name="Barbeau R.A."/>
            <person name="Hamilton E.P."/>
            <person name="Orias E."/>
        </authorList>
    </citation>
    <scope>NUCLEOTIDE SEQUENCE [LARGE SCALE GENOMIC DNA]</scope>
    <source>
        <strain evidence="3">SB210</strain>
    </source>
</reference>
<proteinExistence type="predicted"/>
<name>Q23PS0_TETTS</name>
<keyword evidence="1" id="KW-0175">Coiled coil</keyword>
<feature type="coiled-coil region" evidence="1">
    <location>
        <begin position="658"/>
        <end position="685"/>
    </location>
</feature>
<dbReference type="KEGG" id="tet:TTHERM_00463630"/>
<protein>
    <submittedName>
        <fullName evidence="2">Uncharacterized protein</fullName>
    </submittedName>
</protein>
<gene>
    <name evidence="2" type="ORF">TTHERM_00463630</name>
</gene>
<dbReference type="RefSeq" id="XP_001018860.2">
    <property type="nucleotide sequence ID" value="XM_001018860.2"/>
</dbReference>